<dbReference type="RefSeq" id="WP_094184761.1">
    <property type="nucleotide sequence ID" value="NZ_BAVR01000023.1"/>
</dbReference>
<dbReference type="OrthoDB" id="9802195at2"/>
<dbReference type="InterPro" id="IPR047928">
    <property type="entry name" value="Perm_prefix_1"/>
</dbReference>
<dbReference type="EMBL" id="BAVR01000023">
    <property type="protein sequence ID" value="GAE88734.1"/>
    <property type="molecule type" value="Genomic_DNA"/>
</dbReference>
<keyword evidence="7" id="KW-0132">Cell division</keyword>
<feature type="transmembrane region" description="Helical" evidence="6">
    <location>
        <begin position="412"/>
        <end position="432"/>
    </location>
</feature>
<comment type="subcellular location">
    <subcellularLocation>
        <location evidence="1">Membrane</location>
        <topology evidence="1">Multi-pass membrane protein</topology>
    </subcellularLocation>
</comment>
<evidence type="ECO:0000256" key="1">
    <source>
        <dbReference type="ARBA" id="ARBA00004141"/>
    </source>
</evidence>
<accession>W4V7L7</accession>
<feature type="transmembrane region" description="Helical" evidence="6">
    <location>
        <begin position="80"/>
        <end position="100"/>
    </location>
</feature>
<dbReference type="STRING" id="1294263.JCM21531_2203"/>
<gene>
    <name evidence="7" type="ORF">JCM21531_2203</name>
</gene>
<sequence length="455" mass="50448">MQPFDEIKQYSKTVCDQIRWKKAHNIVTEEIENHLCDQRDAYISQGEDEKTATQKAILQMGDAVSIGRELDKIHRPKPQWAMIAFTAMLMLTGMISNYFIDSTGYSLPGLGLVSYIIAFSVFLICYLINFSFLGKYVKECYFVTFAALVLGLLLGTPVGGRIWFSRLSVSFSYLSLILPLVYSLLVYALRHKGYTGIILCGIGYIPFAIILRLVPSSTGFALFTISALVILCLSIVKGWFGIDKKKGLLFAFIPAVITVIADVIHIIRNPDLINRLLIAVNPYSDRSGAGYAYCLIRDLLANSKFAGKGTVPAQFGSNVPVIPAFNTDYILATLTYNFGWITFGGILVVFISFSILGLYHVAKQKSVLGTLVSLSVMLTFDLQVIIYIIFNLGYGILPALSLPFISYGKTDLIINSALIGFMLSIFRTGSIFKDSIKSSFHISYEDGKLTIALKR</sequence>
<dbReference type="GO" id="GO:0051301">
    <property type="term" value="P:cell division"/>
    <property type="evidence" value="ECO:0007669"/>
    <property type="project" value="UniProtKB-KW"/>
</dbReference>
<keyword evidence="5 6" id="KW-0472">Membrane</keyword>
<proteinExistence type="predicted"/>
<name>W4V7L7_9FIRM</name>
<dbReference type="InterPro" id="IPR001182">
    <property type="entry name" value="FtsW/RodA"/>
</dbReference>
<feature type="transmembrane region" description="Helical" evidence="6">
    <location>
        <begin position="247"/>
        <end position="267"/>
    </location>
</feature>
<evidence type="ECO:0000256" key="2">
    <source>
        <dbReference type="ARBA" id="ARBA00022692"/>
    </source>
</evidence>
<dbReference type="Proteomes" id="UP000019109">
    <property type="component" value="Unassembled WGS sequence"/>
</dbReference>
<dbReference type="GO" id="GO:0032153">
    <property type="term" value="C:cell division site"/>
    <property type="evidence" value="ECO:0007669"/>
    <property type="project" value="TreeGrafter"/>
</dbReference>
<dbReference type="GO" id="GO:0005886">
    <property type="term" value="C:plasma membrane"/>
    <property type="evidence" value="ECO:0007669"/>
    <property type="project" value="TreeGrafter"/>
</dbReference>
<dbReference type="NCBIfam" id="NF038403">
    <property type="entry name" value="perm_prefix_1"/>
    <property type="match status" value="1"/>
</dbReference>
<feature type="transmembrane region" description="Helical" evidence="6">
    <location>
        <begin position="371"/>
        <end position="392"/>
    </location>
</feature>
<evidence type="ECO:0000313" key="7">
    <source>
        <dbReference type="EMBL" id="GAE88734.1"/>
    </source>
</evidence>
<feature type="transmembrane region" description="Helical" evidence="6">
    <location>
        <begin position="220"/>
        <end position="240"/>
    </location>
</feature>
<evidence type="ECO:0000256" key="6">
    <source>
        <dbReference type="SAM" id="Phobius"/>
    </source>
</evidence>
<keyword evidence="3" id="KW-0133">Cell shape</keyword>
<keyword evidence="4 6" id="KW-1133">Transmembrane helix</keyword>
<evidence type="ECO:0000256" key="5">
    <source>
        <dbReference type="ARBA" id="ARBA00023136"/>
    </source>
</evidence>
<reference evidence="7" key="1">
    <citation type="journal article" date="2014" name="Genome Announc.">
        <title>Draft Genome Sequence of Clostridium straminisolvens Strain JCM 21531T, Isolated from a Cellulose-Degrading Bacterial Community.</title>
        <authorList>
            <person name="Yuki M."/>
            <person name="Oshima K."/>
            <person name="Suda W."/>
            <person name="Sakamoto M."/>
            <person name="Kitamura K."/>
            <person name="Iida T."/>
            <person name="Hattori M."/>
            <person name="Ohkuma M."/>
        </authorList>
    </citation>
    <scope>NUCLEOTIDE SEQUENCE [LARGE SCALE GENOMIC DNA]</scope>
    <source>
        <strain evidence="7">JCM 21531</strain>
    </source>
</reference>
<feature type="transmembrane region" description="Helical" evidence="6">
    <location>
        <begin position="112"/>
        <end position="133"/>
    </location>
</feature>
<organism evidence="7 8">
    <name type="scientific">Acetivibrio straminisolvens JCM 21531</name>
    <dbReference type="NCBI Taxonomy" id="1294263"/>
    <lineage>
        <taxon>Bacteria</taxon>
        <taxon>Bacillati</taxon>
        <taxon>Bacillota</taxon>
        <taxon>Clostridia</taxon>
        <taxon>Eubacteriales</taxon>
        <taxon>Oscillospiraceae</taxon>
        <taxon>Acetivibrio</taxon>
    </lineage>
</organism>
<dbReference type="GO" id="GO:0015648">
    <property type="term" value="F:lipid-linked peptidoglycan transporter activity"/>
    <property type="evidence" value="ECO:0007669"/>
    <property type="project" value="TreeGrafter"/>
</dbReference>
<feature type="transmembrane region" description="Helical" evidence="6">
    <location>
        <begin position="338"/>
        <end position="359"/>
    </location>
</feature>
<evidence type="ECO:0000256" key="4">
    <source>
        <dbReference type="ARBA" id="ARBA00022989"/>
    </source>
</evidence>
<keyword evidence="2 6" id="KW-0812">Transmembrane</keyword>
<feature type="transmembrane region" description="Helical" evidence="6">
    <location>
        <begin position="140"/>
        <end position="164"/>
    </location>
</feature>
<feature type="transmembrane region" description="Helical" evidence="6">
    <location>
        <begin position="196"/>
        <end position="214"/>
    </location>
</feature>
<keyword evidence="8" id="KW-1185">Reference proteome</keyword>
<keyword evidence="7" id="KW-0131">Cell cycle</keyword>
<protein>
    <submittedName>
        <fullName evidence="7">Cell division protein FtsW</fullName>
    </submittedName>
</protein>
<comment type="caution">
    <text evidence="7">The sequence shown here is derived from an EMBL/GenBank/DDBJ whole genome shotgun (WGS) entry which is preliminary data.</text>
</comment>
<feature type="transmembrane region" description="Helical" evidence="6">
    <location>
        <begin position="170"/>
        <end position="189"/>
    </location>
</feature>
<dbReference type="PANTHER" id="PTHR30474">
    <property type="entry name" value="CELL CYCLE PROTEIN"/>
    <property type="match status" value="1"/>
</dbReference>
<evidence type="ECO:0000313" key="8">
    <source>
        <dbReference type="Proteomes" id="UP000019109"/>
    </source>
</evidence>
<evidence type="ECO:0000256" key="3">
    <source>
        <dbReference type="ARBA" id="ARBA00022960"/>
    </source>
</evidence>
<dbReference type="GO" id="GO:0008360">
    <property type="term" value="P:regulation of cell shape"/>
    <property type="evidence" value="ECO:0007669"/>
    <property type="project" value="UniProtKB-KW"/>
</dbReference>
<dbReference type="Pfam" id="PF01098">
    <property type="entry name" value="FTSW_RODA_SPOVE"/>
    <property type="match status" value="1"/>
</dbReference>
<dbReference type="AlphaFoldDB" id="W4V7L7"/>